<name>A0ACB9HNF8_9ASTR</name>
<accession>A0ACB9HNF8</accession>
<sequence length="322" mass="36576">MASIDPSLISDPTEQKWVSEISEILKHQLEIDVEIPPVFIFKIPETITTEKPESYEPQHIGFGPYNHFRPGPYAKMEQKKLAVLQKVLQYHQIKDFRLTVLDKVEKLVPVIRACYEMFLQDDNSSMGWVFAIDGVFLLNLFKNYDPTKGLSVPDVMMLENQIPYTVLMEIDEALHSSSGNNFSPSVFRSFSEIHSPLKLCSPSQAPTRVEHLLHYMYHSIINNFPAIFYASPESFVCGTPSSFDLAVCAEEFNSVMDTLGDVSDFVNKPPPAEIVQLYEKIIMSLQKFSTNKIIFPSASKLEARAGFKFVVLPKDKGIVRTR</sequence>
<evidence type="ECO:0000313" key="2">
    <source>
        <dbReference type="Proteomes" id="UP001056120"/>
    </source>
</evidence>
<dbReference type="EMBL" id="CM042029">
    <property type="protein sequence ID" value="KAI3796948.1"/>
    <property type="molecule type" value="Genomic_DNA"/>
</dbReference>
<proteinExistence type="predicted"/>
<dbReference type="Proteomes" id="UP001056120">
    <property type="component" value="Linkage Group LG12"/>
</dbReference>
<reference evidence="1 2" key="2">
    <citation type="journal article" date="2022" name="Mol. Ecol. Resour.">
        <title>The genomes of chicory, endive, great burdock and yacon provide insights into Asteraceae paleo-polyploidization history and plant inulin production.</title>
        <authorList>
            <person name="Fan W."/>
            <person name="Wang S."/>
            <person name="Wang H."/>
            <person name="Wang A."/>
            <person name="Jiang F."/>
            <person name="Liu H."/>
            <person name="Zhao H."/>
            <person name="Xu D."/>
            <person name="Zhang Y."/>
        </authorList>
    </citation>
    <scope>NUCLEOTIDE SEQUENCE [LARGE SCALE GENOMIC DNA]</scope>
    <source>
        <strain evidence="2">cv. Yunnan</strain>
        <tissue evidence="1">Leaves</tissue>
    </source>
</reference>
<comment type="caution">
    <text evidence="1">The sequence shown here is derived from an EMBL/GenBank/DDBJ whole genome shotgun (WGS) entry which is preliminary data.</text>
</comment>
<evidence type="ECO:0000313" key="1">
    <source>
        <dbReference type="EMBL" id="KAI3796948.1"/>
    </source>
</evidence>
<reference evidence="2" key="1">
    <citation type="journal article" date="2022" name="Mol. Ecol. Resour.">
        <title>The genomes of chicory, endive, great burdock and yacon provide insights into Asteraceae palaeo-polyploidization history and plant inulin production.</title>
        <authorList>
            <person name="Fan W."/>
            <person name="Wang S."/>
            <person name="Wang H."/>
            <person name="Wang A."/>
            <person name="Jiang F."/>
            <person name="Liu H."/>
            <person name="Zhao H."/>
            <person name="Xu D."/>
            <person name="Zhang Y."/>
        </authorList>
    </citation>
    <scope>NUCLEOTIDE SEQUENCE [LARGE SCALE GENOMIC DNA]</scope>
    <source>
        <strain evidence="2">cv. Yunnan</strain>
    </source>
</reference>
<gene>
    <name evidence="1" type="ORF">L1987_39635</name>
</gene>
<protein>
    <submittedName>
        <fullName evidence="1">Uncharacterized protein</fullName>
    </submittedName>
</protein>
<keyword evidence="2" id="KW-1185">Reference proteome</keyword>
<organism evidence="1 2">
    <name type="scientific">Smallanthus sonchifolius</name>
    <dbReference type="NCBI Taxonomy" id="185202"/>
    <lineage>
        <taxon>Eukaryota</taxon>
        <taxon>Viridiplantae</taxon>
        <taxon>Streptophyta</taxon>
        <taxon>Embryophyta</taxon>
        <taxon>Tracheophyta</taxon>
        <taxon>Spermatophyta</taxon>
        <taxon>Magnoliopsida</taxon>
        <taxon>eudicotyledons</taxon>
        <taxon>Gunneridae</taxon>
        <taxon>Pentapetalae</taxon>
        <taxon>asterids</taxon>
        <taxon>campanulids</taxon>
        <taxon>Asterales</taxon>
        <taxon>Asteraceae</taxon>
        <taxon>Asteroideae</taxon>
        <taxon>Heliantheae alliance</taxon>
        <taxon>Millerieae</taxon>
        <taxon>Smallanthus</taxon>
    </lineage>
</organism>